<organism evidence="1 2">
    <name type="scientific">Hyphomicrobium nitrativorans NL23</name>
    <dbReference type="NCBI Taxonomy" id="1029756"/>
    <lineage>
        <taxon>Bacteria</taxon>
        <taxon>Pseudomonadati</taxon>
        <taxon>Pseudomonadota</taxon>
        <taxon>Alphaproteobacteria</taxon>
        <taxon>Hyphomicrobiales</taxon>
        <taxon>Hyphomicrobiaceae</taxon>
        <taxon>Hyphomicrobium</taxon>
    </lineage>
</organism>
<protein>
    <submittedName>
        <fullName evidence="1">Uncharacterized protein</fullName>
    </submittedName>
</protein>
<dbReference type="STRING" id="1029756.W911_11180"/>
<keyword evidence="2" id="KW-1185">Reference proteome</keyword>
<sequence>MDQQARANFITRYLAKRRHHKESLKAFDDYQMRIQVNGHDVTDEHKERHRWWVSWCNRMIRKLRRPDA</sequence>
<accession>V5SJE1</accession>
<dbReference type="Proteomes" id="UP000018542">
    <property type="component" value="Chromosome"/>
</dbReference>
<dbReference type="PATRIC" id="fig|1029756.8.peg.2324"/>
<reference evidence="1 2" key="1">
    <citation type="journal article" date="2014" name="Genome Announc.">
        <title>Complete Genome Sequence of Hyphomicrobium nitrativorans Strain NL23, a Denitrifying Bacterium Isolated from Biofilm of a Methanol-Fed Denitrification System Treating Seawater at the Montreal Biodome.</title>
        <authorList>
            <person name="Martineau C."/>
            <person name="Villeneuve C."/>
            <person name="Mauffrey F."/>
            <person name="Villemur R."/>
        </authorList>
    </citation>
    <scope>NUCLEOTIDE SEQUENCE [LARGE SCALE GENOMIC DNA]</scope>
    <source>
        <strain evidence="1">NL23</strain>
    </source>
</reference>
<dbReference type="AlphaFoldDB" id="V5SJE1"/>
<dbReference type="RefSeq" id="WP_023787585.1">
    <property type="nucleotide sequence ID" value="NC_022997.1"/>
</dbReference>
<name>V5SJE1_9HYPH</name>
<dbReference type="EMBL" id="CP006912">
    <property type="protein sequence ID" value="AHB50210.1"/>
    <property type="molecule type" value="Genomic_DNA"/>
</dbReference>
<evidence type="ECO:0000313" key="2">
    <source>
        <dbReference type="Proteomes" id="UP000018542"/>
    </source>
</evidence>
<evidence type="ECO:0000313" key="1">
    <source>
        <dbReference type="EMBL" id="AHB50210.1"/>
    </source>
</evidence>
<dbReference type="HOGENOM" id="CLU_2788262_0_0_5"/>
<dbReference type="KEGG" id="hni:W911_11180"/>
<proteinExistence type="predicted"/>
<gene>
    <name evidence="1" type="ORF">W911_11180</name>
</gene>